<sequence length="797" mass="86410">MVEVNLRDILPEELNYPRPRLPYGEVWRHYADAGLCPVPVQDTPPTGFQKWSRMKAEQWATNHHWAYAQTAITLPGGLVILDDDDAEQVSNLEAELGQRPTTLYGTSRGAGAPRRKSLYRVPDGSRFVGEYTGGEVIDSRHRFAFVCPTVNRKTGTMEEWYAPDDSPLERFPTAEDLSDMVAELPTAWVAHLTSSAPLRDATRPYEGPATFEGGELSARVIEVSERHPDTSHYPDANSALMSLAWVAVRFPEAAGIETLRAQIVNAYVMRPDAPTSPDERQASMDRAWASALTTQAAQHEADWAEIEAEVGAASAAWYRSQVPRALAEPTAFSEILPDDAHKRTGKGDFTAFERAVMGDASGYAEERAQKALEGAHTERSSWSPTDLTDVLDPDYTPPMPTIFRRTDRRALFYAGKVNEIHGTDGDGKTMVALAAVAETLIDGSRVLYIDHEESPSVIVSRLRLYGVPIETIRLGLDYVQPEGTPTPSDLSALEAEGYALVVIDTVNESISTLTGGDSNNSDDLTRWHSLIRPFARCGPCVLVIDHITKDAANPLYPIGSQAKRAGYKGLVYLLEAPKSGGLVEGGQGHLRLKLAKGNSGGLGLKRGALAAEFHLDSSGSVATWELRAPDDSEQLAESAAEVESHRRAIWEALIDNGGSVESKAELWRLLTLGTNGAPWAKAALFAMITDGFVIETKGKNGGKGLRLASNKAPTPEADAEHAMWDSYPANTPDPTTTPSPLSVRGDGDGGQSEATDHHAPHSVTVSDSREGLPRSPFEGISDDEIDDLFGDALPNSM</sequence>
<evidence type="ECO:0000313" key="3">
    <source>
        <dbReference type="Proteomes" id="UP000274841"/>
    </source>
</evidence>
<feature type="compositionally biased region" description="Acidic residues" evidence="1">
    <location>
        <begin position="780"/>
        <end position="789"/>
    </location>
</feature>
<name>A0A3S9WK09_9MICO</name>
<accession>A0A3S9WK09</accession>
<dbReference type="KEGG" id="moy:CVS54_01738"/>
<proteinExistence type="predicted"/>
<gene>
    <name evidence="2" type="ORF">CVS54_01738</name>
</gene>
<organism evidence="2 3">
    <name type="scientific">Microbacterium oxydans</name>
    <dbReference type="NCBI Taxonomy" id="82380"/>
    <lineage>
        <taxon>Bacteria</taxon>
        <taxon>Bacillati</taxon>
        <taxon>Actinomycetota</taxon>
        <taxon>Actinomycetes</taxon>
        <taxon>Micrococcales</taxon>
        <taxon>Microbacteriaceae</taxon>
        <taxon>Microbacterium</taxon>
    </lineage>
</organism>
<protein>
    <recommendedName>
        <fullName evidence="4">DNA primase/polymerase bifunctional N-terminal domain-containing protein</fullName>
    </recommendedName>
</protein>
<evidence type="ECO:0000256" key="1">
    <source>
        <dbReference type="SAM" id="MobiDB-lite"/>
    </source>
</evidence>
<evidence type="ECO:0000313" key="2">
    <source>
        <dbReference type="EMBL" id="AZS40409.1"/>
    </source>
</evidence>
<feature type="region of interest" description="Disordered" evidence="1">
    <location>
        <begin position="699"/>
        <end position="797"/>
    </location>
</feature>
<dbReference type="Proteomes" id="UP000274841">
    <property type="component" value="Chromosome"/>
</dbReference>
<dbReference type="InterPro" id="IPR027417">
    <property type="entry name" value="P-loop_NTPase"/>
</dbReference>
<evidence type="ECO:0008006" key="4">
    <source>
        <dbReference type="Google" id="ProtNLM"/>
    </source>
</evidence>
<dbReference type="SUPFAM" id="SSF52540">
    <property type="entry name" value="P-loop containing nucleoside triphosphate hydrolases"/>
    <property type="match status" value="1"/>
</dbReference>
<dbReference type="EMBL" id="CP031422">
    <property type="protein sequence ID" value="AZS40409.1"/>
    <property type="molecule type" value="Genomic_DNA"/>
</dbReference>
<feature type="region of interest" description="Disordered" evidence="1">
    <location>
        <begin position="374"/>
        <end position="393"/>
    </location>
</feature>
<dbReference type="Gene3D" id="3.40.50.300">
    <property type="entry name" value="P-loop containing nucleotide triphosphate hydrolases"/>
    <property type="match status" value="1"/>
</dbReference>
<reference evidence="2 3" key="1">
    <citation type="submission" date="2018-08" db="EMBL/GenBank/DDBJ databases">
        <title>Microbacterium oxydans strain HG3.</title>
        <authorList>
            <person name="ORTET P."/>
        </authorList>
    </citation>
    <scope>NUCLEOTIDE SEQUENCE [LARGE SCALE GENOMIC DNA]</scope>
    <source>
        <strain evidence="2 3">HG3</strain>
    </source>
</reference>
<dbReference type="AlphaFoldDB" id="A0A3S9WK09"/>